<dbReference type="WBParaSite" id="PSAMB.scaffold3837size16697.g22691.t1">
    <property type="protein sequence ID" value="PSAMB.scaffold3837size16697.g22691.t1"/>
    <property type="gene ID" value="PSAMB.scaffold3837size16697.g22691"/>
</dbReference>
<evidence type="ECO:0000313" key="5">
    <source>
        <dbReference type="Proteomes" id="UP000887566"/>
    </source>
</evidence>
<feature type="domain" description="Methyltransferase" evidence="4">
    <location>
        <begin position="78"/>
        <end position="182"/>
    </location>
</feature>
<evidence type="ECO:0000313" key="6">
    <source>
        <dbReference type="WBParaSite" id="PSAMB.scaffold3837size16697.g22691.t1"/>
    </source>
</evidence>
<protein>
    <submittedName>
        <fullName evidence="6">Methyltransferase-like protein</fullName>
    </submittedName>
</protein>
<evidence type="ECO:0000256" key="3">
    <source>
        <dbReference type="ARBA" id="ARBA00022679"/>
    </source>
</evidence>
<evidence type="ECO:0000256" key="1">
    <source>
        <dbReference type="ARBA" id="ARBA00009725"/>
    </source>
</evidence>
<dbReference type="GO" id="GO:0052735">
    <property type="term" value="F:tRNA (cytidine-3-)-methyltransferase activity"/>
    <property type="evidence" value="ECO:0007669"/>
    <property type="project" value="TreeGrafter"/>
</dbReference>
<comment type="similarity">
    <text evidence="1">Belongs to the methyltransferase superfamily. METL family.</text>
</comment>
<dbReference type="PANTHER" id="PTHR22809:SF11">
    <property type="entry name" value="TRNA N(3)-METHYLCYTIDINE METHYLTRANSFERASE METTL2"/>
    <property type="match status" value="1"/>
</dbReference>
<dbReference type="SUPFAM" id="SSF53335">
    <property type="entry name" value="S-adenosyl-L-methionine-dependent methyltransferases"/>
    <property type="match status" value="1"/>
</dbReference>
<sequence length="272" mass="30648">MRTTKPLLISAAFDRYRLRIIVTQRKYEAAGPPIAPIQWLRPASASSSSTAASDAKEAKGEDEEKTESFVGAKASHRVLEVGCGAGNTVFPLLDACPDPKQLFVYCCDFAPKAVEIVRGHSNYRKDQCFAFVCDIVRMEQIALPFPKESLDAISCIFVLSAISPSEQALAVRNMAEQLKPGGVLLFKDYGRYDMTQLRFKKERVIASEDNLYARGDGTLVYYFTQDELDSLFVGAGLVKEQNVVDRRLIVNRGKQIKMYRVWLQCKYRKPRR</sequence>
<dbReference type="Proteomes" id="UP000887566">
    <property type="component" value="Unplaced"/>
</dbReference>
<dbReference type="CDD" id="cd02440">
    <property type="entry name" value="AdoMet_MTases"/>
    <property type="match status" value="1"/>
</dbReference>
<dbReference type="Pfam" id="PF13649">
    <property type="entry name" value="Methyltransf_25"/>
    <property type="match status" value="1"/>
</dbReference>
<reference evidence="6" key="1">
    <citation type="submission" date="2022-11" db="UniProtKB">
        <authorList>
            <consortium name="WormBaseParasite"/>
        </authorList>
    </citation>
    <scope>IDENTIFICATION</scope>
</reference>
<organism evidence="5 6">
    <name type="scientific">Plectus sambesii</name>
    <dbReference type="NCBI Taxonomy" id="2011161"/>
    <lineage>
        <taxon>Eukaryota</taxon>
        <taxon>Metazoa</taxon>
        <taxon>Ecdysozoa</taxon>
        <taxon>Nematoda</taxon>
        <taxon>Chromadorea</taxon>
        <taxon>Plectida</taxon>
        <taxon>Plectina</taxon>
        <taxon>Plectoidea</taxon>
        <taxon>Plectidae</taxon>
        <taxon>Plectus</taxon>
    </lineage>
</organism>
<keyword evidence="5" id="KW-1185">Reference proteome</keyword>
<evidence type="ECO:0000256" key="2">
    <source>
        <dbReference type="ARBA" id="ARBA00022603"/>
    </source>
</evidence>
<dbReference type="InterPro" id="IPR029063">
    <property type="entry name" value="SAM-dependent_MTases_sf"/>
</dbReference>
<proteinExistence type="inferred from homology"/>
<dbReference type="AlphaFoldDB" id="A0A914WCA5"/>
<keyword evidence="3" id="KW-0808">Transferase</keyword>
<keyword evidence="2" id="KW-0489">Methyltransferase</keyword>
<dbReference type="GO" id="GO:0032259">
    <property type="term" value="P:methylation"/>
    <property type="evidence" value="ECO:0007669"/>
    <property type="project" value="UniProtKB-KW"/>
</dbReference>
<accession>A0A914WCA5</accession>
<dbReference type="Gene3D" id="3.40.50.150">
    <property type="entry name" value="Vaccinia Virus protein VP39"/>
    <property type="match status" value="1"/>
</dbReference>
<evidence type="ECO:0000259" key="4">
    <source>
        <dbReference type="Pfam" id="PF13649"/>
    </source>
</evidence>
<dbReference type="InterPro" id="IPR041698">
    <property type="entry name" value="Methyltransf_25"/>
</dbReference>
<dbReference type="PANTHER" id="PTHR22809">
    <property type="entry name" value="METHYLTRANSFERASE-RELATED"/>
    <property type="match status" value="1"/>
</dbReference>
<name>A0A914WCA5_9BILA</name>
<dbReference type="InterPro" id="IPR026113">
    <property type="entry name" value="METTL2/6/8-like"/>
</dbReference>